<accession>A0ABP1PZ06</accession>
<comment type="similarity">
    <text evidence="1 3">Belongs to the ETS family.</text>
</comment>
<dbReference type="InterPro" id="IPR000418">
    <property type="entry name" value="Ets_dom"/>
</dbReference>
<feature type="compositionally biased region" description="Low complexity" evidence="4">
    <location>
        <begin position="396"/>
        <end position="409"/>
    </location>
</feature>
<feature type="compositionally biased region" description="Low complexity" evidence="4">
    <location>
        <begin position="120"/>
        <end position="129"/>
    </location>
</feature>
<feature type="region of interest" description="Disordered" evidence="4">
    <location>
        <begin position="222"/>
        <end position="252"/>
    </location>
</feature>
<reference evidence="6 7" key="1">
    <citation type="submission" date="2024-08" db="EMBL/GenBank/DDBJ databases">
        <authorList>
            <person name="Cucini C."/>
            <person name="Frati F."/>
        </authorList>
    </citation>
    <scope>NUCLEOTIDE SEQUENCE [LARGE SCALE GENOMIC DNA]</scope>
</reference>
<protein>
    <recommendedName>
        <fullName evidence="5">ETS domain-containing protein</fullName>
    </recommendedName>
</protein>
<dbReference type="SUPFAM" id="SSF46785">
    <property type="entry name" value="Winged helix' DNA-binding domain"/>
    <property type="match status" value="1"/>
</dbReference>
<gene>
    <name evidence="6" type="ORF">ODALV1_LOCUS4288</name>
</gene>
<feature type="compositionally biased region" description="Pro residues" evidence="4">
    <location>
        <begin position="423"/>
        <end position="434"/>
    </location>
</feature>
<feature type="compositionally biased region" description="Basic and acidic residues" evidence="4">
    <location>
        <begin position="278"/>
        <end position="287"/>
    </location>
</feature>
<feature type="region of interest" description="Disordered" evidence="4">
    <location>
        <begin position="169"/>
        <end position="210"/>
    </location>
</feature>
<evidence type="ECO:0000256" key="1">
    <source>
        <dbReference type="ARBA" id="ARBA00005562"/>
    </source>
</evidence>
<dbReference type="Proteomes" id="UP001642540">
    <property type="component" value="Unassembled WGS sequence"/>
</dbReference>
<feature type="domain" description="ETS" evidence="5">
    <location>
        <begin position="596"/>
        <end position="678"/>
    </location>
</feature>
<feature type="compositionally biased region" description="Low complexity" evidence="4">
    <location>
        <begin position="238"/>
        <end position="252"/>
    </location>
</feature>
<dbReference type="Gene3D" id="1.10.10.10">
    <property type="entry name" value="Winged helix-like DNA-binding domain superfamily/Winged helix DNA-binding domain"/>
    <property type="match status" value="1"/>
</dbReference>
<keyword evidence="7" id="KW-1185">Reference proteome</keyword>
<dbReference type="EMBL" id="CAXLJM020000013">
    <property type="protein sequence ID" value="CAL8079130.1"/>
    <property type="molecule type" value="Genomic_DNA"/>
</dbReference>
<evidence type="ECO:0000256" key="2">
    <source>
        <dbReference type="ARBA" id="ARBA00023125"/>
    </source>
</evidence>
<dbReference type="InterPro" id="IPR036390">
    <property type="entry name" value="WH_DNA-bd_sf"/>
</dbReference>
<proteinExistence type="inferred from homology"/>
<organism evidence="6 7">
    <name type="scientific">Orchesella dallaii</name>
    <dbReference type="NCBI Taxonomy" id="48710"/>
    <lineage>
        <taxon>Eukaryota</taxon>
        <taxon>Metazoa</taxon>
        <taxon>Ecdysozoa</taxon>
        <taxon>Arthropoda</taxon>
        <taxon>Hexapoda</taxon>
        <taxon>Collembola</taxon>
        <taxon>Entomobryomorpha</taxon>
        <taxon>Entomobryoidea</taxon>
        <taxon>Orchesellidae</taxon>
        <taxon>Orchesellinae</taxon>
        <taxon>Orchesella</taxon>
    </lineage>
</organism>
<evidence type="ECO:0000259" key="5">
    <source>
        <dbReference type="PROSITE" id="PS50061"/>
    </source>
</evidence>
<dbReference type="Pfam" id="PF00178">
    <property type="entry name" value="Ets"/>
    <property type="match status" value="1"/>
</dbReference>
<dbReference type="PROSITE" id="PS50061">
    <property type="entry name" value="ETS_DOMAIN_3"/>
    <property type="match status" value="1"/>
</dbReference>
<feature type="region of interest" description="Disordered" evidence="4">
    <location>
        <begin position="361"/>
        <end position="450"/>
    </location>
</feature>
<evidence type="ECO:0000313" key="6">
    <source>
        <dbReference type="EMBL" id="CAL8079130.1"/>
    </source>
</evidence>
<name>A0ABP1PZ06_9HEXA</name>
<evidence type="ECO:0000256" key="4">
    <source>
        <dbReference type="SAM" id="MobiDB-lite"/>
    </source>
</evidence>
<feature type="region of interest" description="Disordered" evidence="4">
    <location>
        <begin position="76"/>
        <end position="131"/>
    </location>
</feature>
<feature type="region of interest" description="Disordered" evidence="4">
    <location>
        <begin position="278"/>
        <end position="306"/>
    </location>
</feature>
<dbReference type="PANTHER" id="PTHR11849:SF191">
    <property type="entry name" value="ECDYSONE-INDUCED PROTEIN 74EF ISOFORM B"/>
    <property type="match status" value="1"/>
</dbReference>
<feature type="compositionally biased region" description="Polar residues" evidence="4">
    <location>
        <begin position="97"/>
        <end position="119"/>
    </location>
</feature>
<keyword evidence="3" id="KW-0539">Nucleus</keyword>
<sequence length="692" mass="74628">MGVLNEESAHDHNSCGMDLVVNYSSSAKDFVHESVVSCAGSKMEIASVSLNGDVHQNSSSGRSSPSGALALNLKTVSVSGRSERSRSPSPYEESQHSPRYSSGTNRLLKPGNQSPASLTPSSSPPVVVSDNENCKTAKNLSTICRDTVMKSPSVPIHPKRRHLNNLAHHHQQQYVGSNSRRGVRDDYHDEENEEDDMHGGSSEAEEAEVALDLSCHSRRNRAAGGDTIRDLSHRRQLSSSSSKSSSSSSLCSDSISPVAMLAAARSAAAAGIPPYIFDHRDSYERDSSSPQDSDDSDGQPMDLGINPKAYKKSLMKRYLDNSGVRLIGPNGLLELEGRRSPRTSPQQTLLQGILNHHSGASPLLSSLQGGPNGILAPHRLPPYASTSTGSLPPSPADSGVSDVDSSSSGHTSNDETKARLQPTPVPAPHTPDSPSPGHGGLSPYISSPYYPLNPSNRHPYSLSRQGLPDGYPFTGLPGQYCDLNSPTTPTFPHHSLLGHGPGGPMSGGGVGGPGPNSPMLNGHAPHHHHMSGLGGPVPTSVIHQTPATTSPSSSSSMEEFYLAELGFPPRIKKKPRKPKGVDNGPMKRKSREGSTTYLWEFLLKLLQDKEYCPRYIKWTNREKGIFKLVDSKAVSRLWGLHKNKPDMNYETMGRALRYYYQRGILAKVDGQRLVYQFVDVPKDIIEIDCSGV</sequence>
<dbReference type="PRINTS" id="PR00454">
    <property type="entry name" value="ETSDOMAIN"/>
</dbReference>
<comment type="caution">
    <text evidence="6">The sequence shown here is derived from an EMBL/GenBank/DDBJ whole genome shotgun (WGS) entry which is preliminary data.</text>
</comment>
<dbReference type="PROSITE" id="PS00346">
    <property type="entry name" value="ETS_DOMAIN_2"/>
    <property type="match status" value="1"/>
</dbReference>
<dbReference type="PANTHER" id="PTHR11849">
    <property type="entry name" value="ETS"/>
    <property type="match status" value="1"/>
</dbReference>
<dbReference type="InterPro" id="IPR036388">
    <property type="entry name" value="WH-like_DNA-bd_sf"/>
</dbReference>
<comment type="subcellular location">
    <subcellularLocation>
        <location evidence="3">Nucleus</location>
    </subcellularLocation>
</comment>
<evidence type="ECO:0000256" key="3">
    <source>
        <dbReference type="RuleBase" id="RU004019"/>
    </source>
</evidence>
<evidence type="ECO:0000313" key="7">
    <source>
        <dbReference type="Proteomes" id="UP001642540"/>
    </source>
</evidence>
<keyword evidence="2 3" id="KW-0238">DNA-binding</keyword>
<dbReference type="InterPro" id="IPR046328">
    <property type="entry name" value="ETS_fam"/>
</dbReference>
<dbReference type="SMART" id="SM00413">
    <property type="entry name" value="ETS"/>
    <property type="match status" value="1"/>
</dbReference>
<dbReference type="PROSITE" id="PS00345">
    <property type="entry name" value="ETS_DOMAIN_1"/>
    <property type="match status" value="1"/>
</dbReference>